<dbReference type="HOGENOM" id="CLU_1660270_0_0_1"/>
<proteinExistence type="predicted"/>
<feature type="region of interest" description="Disordered" evidence="1">
    <location>
        <begin position="51"/>
        <end position="159"/>
    </location>
</feature>
<feature type="compositionally biased region" description="Polar residues" evidence="1">
    <location>
        <begin position="9"/>
        <end position="20"/>
    </location>
</feature>
<sequence>MSKFLAYTQPPNLNPYPNTHNWNTLPGQSFMTDGVFLNTTNQTSDLFTSINSNPTDVYPSHSQDSYPRLGLDVAMPNSDSDQASPGMRGGSENMAPGDPIHEGEPPAAAAQSKSHRRSRKDEVDAAFMLPEGVTRAHKPRRLGDDSHWQGAAPKRQRRK</sequence>
<protein>
    <submittedName>
        <fullName evidence="2">Uncharacterized protein</fullName>
    </submittedName>
</protein>
<evidence type="ECO:0000256" key="1">
    <source>
        <dbReference type="SAM" id="MobiDB-lite"/>
    </source>
</evidence>
<dbReference type="InParanoid" id="A0A0C2SZZ5"/>
<dbReference type="EMBL" id="KN818226">
    <property type="protein sequence ID" value="KIL69105.1"/>
    <property type="molecule type" value="Genomic_DNA"/>
</dbReference>
<evidence type="ECO:0000313" key="3">
    <source>
        <dbReference type="Proteomes" id="UP000054549"/>
    </source>
</evidence>
<feature type="compositionally biased region" description="Polar residues" evidence="1">
    <location>
        <begin position="51"/>
        <end position="65"/>
    </location>
</feature>
<accession>A0A0C2SZZ5</accession>
<dbReference type="Proteomes" id="UP000054549">
    <property type="component" value="Unassembled WGS sequence"/>
</dbReference>
<evidence type="ECO:0000313" key="2">
    <source>
        <dbReference type="EMBL" id="KIL69105.1"/>
    </source>
</evidence>
<reference evidence="2 3" key="1">
    <citation type="submission" date="2014-04" db="EMBL/GenBank/DDBJ databases">
        <title>Evolutionary Origins and Diversification of the Mycorrhizal Mutualists.</title>
        <authorList>
            <consortium name="DOE Joint Genome Institute"/>
            <consortium name="Mycorrhizal Genomics Consortium"/>
            <person name="Kohler A."/>
            <person name="Kuo A."/>
            <person name="Nagy L.G."/>
            <person name="Floudas D."/>
            <person name="Copeland A."/>
            <person name="Barry K.W."/>
            <person name="Cichocki N."/>
            <person name="Veneault-Fourrey C."/>
            <person name="LaButti K."/>
            <person name="Lindquist E.A."/>
            <person name="Lipzen A."/>
            <person name="Lundell T."/>
            <person name="Morin E."/>
            <person name="Murat C."/>
            <person name="Riley R."/>
            <person name="Ohm R."/>
            <person name="Sun H."/>
            <person name="Tunlid A."/>
            <person name="Henrissat B."/>
            <person name="Grigoriev I.V."/>
            <person name="Hibbett D.S."/>
            <person name="Martin F."/>
        </authorList>
    </citation>
    <scope>NUCLEOTIDE SEQUENCE [LARGE SCALE GENOMIC DNA]</scope>
    <source>
        <strain evidence="2 3">Koide BX008</strain>
    </source>
</reference>
<keyword evidence="3" id="KW-1185">Reference proteome</keyword>
<name>A0A0C2SZZ5_AMAMK</name>
<feature type="region of interest" description="Disordered" evidence="1">
    <location>
        <begin position="1"/>
        <end position="20"/>
    </location>
</feature>
<dbReference type="AlphaFoldDB" id="A0A0C2SZZ5"/>
<organism evidence="2 3">
    <name type="scientific">Amanita muscaria (strain Koide BX008)</name>
    <dbReference type="NCBI Taxonomy" id="946122"/>
    <lineage>
        <taxon>Eukaryota</taxon>
        <taxon>Fungi</taxon>
        <taxon>Dikarya</taxon>
        <taxon>Basidiomycota</taxon>
        <taxon>Agaricomycotina</taxon>
        <taxon>Agaricomycetes</taxon>
        <taxon>Agaricomycetidae</taxon>
        <taxon>Agaricales</taxon>
        <taxon>Pluteineae</taxon>
        <taxon>Amanitaceae</taxon>
        <taxon>Amanita</taxon>
    </lineage>
</organism>
<gene>
    <name evidence="2" type="ORF">M378DRAFT_765571</name>
</gene>